<dbReference type="InterPro" id="IPR038720">
    <property type="entry name" value="YprB_RNase_H-like_dom"/>
</dbReference>
<dbReference type="Gene3D" id="3.30.420.10">
    <property type="entry name" value="Ribonuclease H-like superfamily/Ribonuclease H"/>
    <property type="match status" value="1"/>
</dbReference>
<accession>A0A1F7J1Y2</accession>
<name>A0A1F7J1Y2_9BACT</name>
<dbReference type="AlphaFoldDB" id="A0A1F7J1Y2"/>
<dbReference type="GO" id="GO:0003676">
    <property type="term" value="F:nucleic acid binding"/>
    <property type="evidence" value="ECO:0007669"/>
    <property type="project" value="InterPro"/>
</dbReference>
<evidence type="ECO:0000313" key="3">
    <source>
        <dbReference type="Proteomes" id="UP000178558"/>
    </source>
</evidence>
<organism evidence="2 3">
    <name type="scientific">Candidatus Roizmanbacteria bacterium RIFCSPLOWO2_01_FULL_40_42</name>
    <dbReference type="NCBI Taxonomy" id="1802066"/>
    <lineage>
        <taxon>Bacteria</taxon>
        <taxon>Candidatus Roizmaniibacteriota</taxon>
    </lineage>
</organism>
<gene>
    <name evidence="2" type="ORF">A3B50_04130</name>
</gene>
<protein>
    <recommendedName>
        <fullName evidence="1">YprB ribonuclease H-like domain-containing protein</fullName>
    </recommendedName>
</protein>
<reference evidence="2 3" key="1">
    <citation type="journal article" date="2016" name="Nat. Commun.">
        <title>Thousands of microbial genomes shed light on interconnected biogeochemical processes in an aquifer system.</title>
        <authorList>
            <person name="Anantharaman K."/>
            <person name="Brown C.T."/>
            <person name="Hug L.A."/>
            <person name="Sharon I."/>
            <person name="Castelle C.J."/>
            <person name="Probst A.J."/>
            <person name="Thomas B.C."/>
            <person name="Singh A."/>
            <person name="Wilkins M.J."/>
            <person name="Karaoz U."/>
            <person name="Brodie E.L."/>
            <person name="Williams K.H."/>
            <person name="Hubbard S.S."/>
            <person name="Banfield J.F."/>
        </authorList>
    </citation>
    <scope>NUCLEOTIDE SEQUENCE [LARGE SCALE GENOMIC DNA]</scope>
</reference>
<evidence type="ECO:0000259" key="1">
    <source>
        <dbReference type="Pfam" id="PF13482"/>
    </source>
</evidence>
<comment type="caution">
    <text evidence="2">The sequence shown here is derived from an EMBL/GenBank/DDBJ whole genome shotgun (WGS) entry which is preliminary data.</text>
</comment>
<dbReference type="InterPro" id="IPR012337">
    <property type="entry name" value="RNaseH-like_sf"/>
</dbReference>
<sequence>MRKLPVIIDVETKYTFREHSDHAKLGISVAGIYDYTTQQGKIFLEKDLQGFFKMLENASYIVGFNIRSFDMAVLQPYYPGDLSKFPIVDILEEIKEKIGSRRALHDILKATIGKGKTGHGLLAINFYREGKMDELKQYCMDDVMLTKELFDYGVQNDKIFYLQDVQKVPISVDWKKYFGAPASNDTHLTLPF</sequence>
<dbReference type="InterPro" id="IPR036397">
    <property type="entry name" value="RNaseH_sf"/>
</dbReference>
<feature type="domain" description="YprB ribonuclease H-like" evidence="1">
    <location>
        <begin position="8"/>
        <end position="152"/>
    </location>
</feature>
<dbReference type="Pfam" id="PF13482">
    <property type="entry name" value="RNase_H_2"/>
    <property type="match status" value="1"/>
</dbReference>
<proteinExistence type="predicted"/>
<dbReference type="Proteomes" id="UP000178558">
    <property type="component" value="Unassembled WGS sequence"/>
</dbReference>
<dbReference type="EMBL" id="MGAQ01000029">
    <property type="protein sequence ID" value="OGK49613.1"/>
    <property type="molecule type" value="Genomic_DNA"/>
</dbReference>
<dbReference type="SUPFAM" id="SSF53098">
    <property type="entry name" value="Ribonuclease H-like"/>
    <property type="match status" value="1"/>
</dbReference>
<evidence type="ECO:0000313" key="2">
    <source>
        <dbReference type="EMBL" id="OGK49613.1"/>
    </source>
</evidence>